<evidence type="ECO:0000313" key="2">
    <source>
        <dbReference type="Proteomes" id="UP000633943"/>
    </source>
</evidence>
<dbReference type="EMBL" id="WTVP01000054">
    <property type="protein sequence ID" value="NMG16971.1"/>
    <property type="molecule type" value="Genomic_DNA"/>
</dbReference>
<dbReference type="InterPro" id="IPR021880">
    <property type="entry name" value="DUF3489"/>
</dbReference>
<name>A0ABX1NY88_9RHOO</name>
<dbReference type="RefSeq" id="WP_169203523.1">
    <property type="nucleotide sequence ID" value="NZ_CP059467.1"/>
</dbReference>
<gene>
    <name evidence="1" type="ORF">GPA24_15800</name>
</gene>
<keyword evidence="2" id="KW-1185">Reference proteome</keyword>
<accession>A0ABX1NY88</accession>
<proteinExistence type="predicted"/>
<sequence length="151" mass="16259">MDTIKLTAAQQFLLTRAADLHGGKVAEFPTGVRGGARNKMLQALLARELVRADGEDWLMTTAGYAAIDREAPAAQAPAPTAARRTRQHTKQAVVIEMLRRPEGATTAQICASTGWLAHTVRGALSGTLRKKLRLAIISEKGADGERAYRIV</sequence>
<organism evidence="1 2">
    <name type="scientific">Aromatoleum bremense</name>
    <dbReference type="NCBI Taxonomy" id="76115"/>
    <lineage>
        <taxon>Bacteria</taxon>
        <taxon>Pseudomonadati</taxon>
        <taxon>Pseudomonadota</taxon>
        <taxon>Betaproteobacteria</taxon>
        <taxon>Rhodocyclales</taxon>
        <taxon>Rhodocyclaceae</taxon>
        <taxon>Aromatoleum</taxon>
    </lineage>
</organism>
<protein>
    <submittedName>
        <fullName evidence="1">DUF3489 domain-containing protein</fullName>
    </submittedName>
</protein>
<reference evidence="1 2" key="1">
    <citation type="submission" date="2019-12" db="EMBL/GenBank/DDBJ databases">
        <title>Comparative genomics gives insights into the taxonomy of the Azoarcus-Aromatoleum group and reveals separate origins of nif in the plant-associated Azoarcus and non-plant-associated Aromatoleum sub-groups.</title>
        <authorList>
            <person name="Lafos M."/>
            <person name="Maluk M."/>
            <person name="Batista M."/>
            <person name="Junghare M."/>
            <person name="Carmona M."/>
            <person name="Faoro H."/>
            <person name="Cruz L.M."/>
            <person name="Battistoni F."/>
            <person name="De Souza E."/>
            <person name="Pedrosa F."/>
            <person name="Chen W.-M."/>
            <person name="Poole P.S."/>
            <person name="Dixon R.A."/>
            <person name="James E.K."/>
        </authorList>
    </citation>
    <scope>NUCLEOTIDE SEQUENCE [LARGE SCALE GENOMIC DNA]</scope>
    <source>
        <strain evidence="1 2">PbN1</strain>
    </source>
</reference>
<comment type="caution">
    <text evidence="1">The sequence shown here is derived from an EMBL/GenBank/DDBJ whole genome shotgun (WGS) entry which is preliminary data.</text>
</comment>
<dbReference type="Pfam" id="PF11994">
    <property type="entry name" value="DUF3489"/>
    <property type="match status" value="1"/>
</dbReference>
<dbReference type="Proteomes" id="UP000633943">
    <property type="component" value="Unassembled WGS sequence"/>
</dbReference>
<evidence type="ECO:0000313" key="1">
    <source>
        <dbReference type="EMBL" id="NMG16971.1"/>
    </source>
</evidence>